<feature type="compositionally biased region" description="Low complexity" evidence="1">
    <location>
        <begin position="1693"/>
        <end position="1706"/>
    </location>
</feature>
<evidence type="ECO:0000259" key="2">
    <source>
        <dbReference type="Pfam" id="PF06791"/>
    </source>
</evidence>
<name>A0ABY9ALV7_PARCI</name>
<dbReference type="RefSeq" id="WP_011794763.1">
    <property type="nucleotide sequence ID" value="NZ_CP023687.1"/>
</dbReference>
<dbReference type="Pfam" id="PF06791">
    <property type="entry name" value="TMP_2"/>
    <property type="match status" value="1"/>
</dbReference>
<evidence type="ECO:0000256" key="1">
    <source>
        <dbReference type="SAM" id="MobiDB-lite"/>
    </source>
</evidence>
<dbReference type="InterPro" id="IPR009628">
    <property type="entry name" value="Phage_tape_measure_N"/>
</dbReference>
<proteinExistence type="predicted"/>
<organism evidence="3 4">
    <name type="scientific">Paracidovorax citrulli</name>
    <name type="common">Acidovorax citrulli</name>
    <dbReference type="NCBI Taxonomy" id="80869"/>
    <lineage>
        <taxon>Bacteria</taxon>
        <taxon>Pseudomonadati</taxon>
        <taxon>Pseudomonadota</taxon>
        <taxon>Betaproteobacteria</taxon>
        <taxon>Burkholderiales</taxon>
        <taxon>Comamonadaceae</taxon>
        <taxon>Paracidovorax</taxon>
    </lineage>
</organism>
<feature type="region of interest" description="Disordered" evidence="1">
    <location>
        <begin position="1693"/>
        <end position="1727"/>
    </location>
</feature>
<accession>A0ABY9ALV7</accession>
<gene>
    <name evidence="3" type="ORF">QRO08_16625</name>
</gene>
<protein>
    <submittedName>
        <fullName evidence="3">Phage tail length tape measure family protein</fullName>
    </submittedName>
</protein>
<dbReference type="Proteomes" id="UP001242732">
    <property type="component" value="Chromosome"/>
</dbReference>
<reference evidence="3 4" key="1">
    <citation type="submission" date="2023-06" db="EMBL/GenBank/DDBJ databases">
        <authorList>
            <person name="Ham H."/>
            <person name="Park D.S."/>
        </authorList>
    </citation>
    <scope>NUCLEOTIDE SEQUENCE [LARGE SCALE GENOMIC DNA]</scope>
    <source>
        <strain evidence="3 4">KACC 17005</strain>
    </source>
</reference>
<feature type="domain" description="Bacteriophage tail tape measure N-terminal" evidence="2">
    <location>
        <begin position="193"/>
        <end position="395"/>
    </location>
</feature>
<evidence type="ECO:0000313" key="3">
    <source>
        <dbReference type="EMBL" id="WIY47453.1"/>
    </source>
</evidence>
<dbReference type="EMBL" id="CP127363">
    <property type="protein sequence ID" value="WIY47453.1"/>
    <property type="molecule type" value="Genomic_DNA"/>
</dbReference>
<keyword evidence="4" id="KW-1185">Reference proteome</keyword>
<sequence>MSDMKIQGEFEMDVTKGEQALARVETGARRMASTVKQAGDAAADSIESLGGKADQSAKAIERANASLASAARRAVVDQQRAVVEAQGYSLKSAEGLEQLARMRGADVSAISGQLGALRQLRAEQDRLTQAVQQQREVESRARQQSEFVASLQSQVTAIGRTRSELLAMQAAQLGVSDKAAPMIARLREQEQGLGKVGVSAAQTAAALRGLPAQISDIVVSLQGGQAPLTVFLQQGSQIKDQFGGAGAAIKGLGGYLMGLLNPLTAAAAAAGVLALAYYQGTKEAEGYRNAITLTGNAAGTTAGELKAYAQEISGVVGTQGKAAESLTALAGTGKVVGDVLRDAGLAAVQYERATGQAVSKTAEQFADLRKEPLAGVLKLNDGMNFLTESTYRQIKSLEDQGRTTDAARVAQQAYADALIGRSGEIARNLGSLESAWKAVADAAKKGWDNMLGLGRAQTTQDKLKQVKEEIAAVEKQLDSGRGFGSTEGGAAFGNGRGAINAAAQQQLKDRLASLGAEAAALEGVAYAEKAAAEEGRERADQMQATQAWEKAGEKYLSDKAKMERELTQARNEGAAAGRSKAEIEERLANIREEYAKKGGAAVKSEQTAYQSLAASIQAKIDKNRQEIETGGKLNSAEAQRAELLAQIAQNEGRLTATNKAKILAKLDELDVSERLLAVERDRRKFEEQRDKENVRIADDISKINARAQALEDEASAYGKSSTELRALTVDRLNEQKAILQGFPGSQQRIDQINDEIAAIRRLGAAEDQIAGLKIQSHADDLLRSAQEQARIYADEAKLAGLSRLEREKIIALRQVELKFAKELAAVDKMPDADDAQREAKRRARDTIEQAKRIEGEAAVSKVIQDDWSRTTDEINRSLTDALLRGFESGKGFAENLRDTLKNMFNTLVLRPIISAIIAPVAGVISGATNALLGGGNGVGGAAQAGLSAYNFVSSGFNVASSVGSRIVNSDLLARYGSEAMQEMLGQFGAGMMNTSSWAAFRGAFEAGGANFAGAIAGSVLNGFSGYGISKLVSGGYQVNKYVNTIGAIASMIPGVGPIAGLISGAVNRLFGRKLKDTGIEGTFGGEAGFEGRSYQYYKGGLFRSSKTKYGELDEEVRKGLADQFSAMKTSIKEMGKVLGLGGEALDKFTARIKVSLQGLSPEDAQKKLQEEFQKIGISMADLILGLPTTTQEAASDRKNLSWPNSDAAAAAPVDPVAQANLEAFKKLQKAGESSLDTITRLATSLAATNGVFETLGHSMYAASLQGGDMADKLVELFGGVENFTAASADYFQRFYGAGEQRAEARKQIEKQLATVDIKLPDINADDARAQYRKLVEAQDLNTEAGRKAYAVLIQLAGAFDQVAISADTRRGLEERLLAAQGNDRAVIEMRRKQERDALMQLDPALARLVQQIYDLEDATAVADKRVDLYQRLLTAQGKDREALALRRSQEVAALMKLDPELAKLVQRIYDLEDAASAAAQLRQDREKAYGRLQNAATLESERLNAQLQAIDAQRTALGQQRALADESLSLITGVFDLVRSNARELYGQVESTASMQAAAGWAFVERALETARRTGYLPEQVPLQEAIGAARGGLDSRAYATQFEQDRDRLVLAGMLSGLESISGKQKTAAEQQIKLLEDQGKALDLQTETINRQLKAQQEMLDYWRRQIDIANGTFDATLSVEQAIDKLATALGKPPATPTTTKPPQGGGSGAVWGGSNPGTVTAPAQPEAKYRRVSYLGTAGIGYEPVIDQALIAKLDGLSSLYHSFDGTGDLIGLLTAIRSAGGTLDDLSILSGYFYSDWVKAAASVGVPAFAVGTNYVPYDTPAIVHKGERIIPAADNRALMAAIDAGQQGGRSERLEGLVAQLVAENRQQAGEILRLNARIAKVLERWDGDGTPPQREEQTA</sequence>
<evidence type="ECO:0000313" key="4">
    <source>
        <dbReference type="Proteomes" id="UP001242732"/>
    </source>
</evidence>
<feature type="compositionally biased region" description="Gly residues" evidence="1">
    <location>
        <begin position="1707"/>
        <end position="1719"/>
    </location>
</feature>